<keyword evidence="9" id="KW-0175">Coiled coil</keyword>
<feature type="domain" description="RING-type" evidence="10">
    <location>
        <begin position="441"/>
        <end position="667"/>
    </location>
</feature>
<dbReference type="InterPro" id="IPR017907">
    <property type="entry name" value="Znf_RING_CS"/>
</dbReference>
<comment type="catalytic activity">
    <reaction evidence="1">
        <text>[E2 ubiquitin-conjugating enzyme]-S-ubiquitinyl-L-cysteine + [acceptor protein]-L-lysine = [E2 ubiquitin-conjugating enzyme]-L-cysteine + [acceptor protein]-N(6)-ubiquitinyl-L-lysine.</text>
        <dbReference type="EC" id="2.3.2.31"/>
    </reaction>
</comment>
<dbReference type="OrthoDB" id="1431934at2759"/>
<evidence type="ECO:0000256" key="4">
    <source>
        <dbReference type="ARBA" id="ARBA00022723"/>
    </source>
</evidence>
<dbReference type="PROSITE" id="PS51873">
    <property type="entry name" value="TRIAD"/>
    <property type="match status" value="1"/>
</dbReference>
<dbReference type="InterPro" id="IPR044066">
    <property type="entry name" value="TRIAD_supradom"/>
</dbReference>
<organism evidence="11 12">
    <name type="scientific">Fusarium langsethiae</name>
    <dbReference type="NCBI Taxonomy" id="179993"/>
    <lineage>
        <taxon>Eukaryota</taxon>
        <taxon>Fungi</taxon>
        <taxon>Dikarya</taxon>
        <taxon>Ascomycota</taxon>
        <taxon>Pezizomycotina</taxon>
        <taxon>Sordariomycetes</taxon>
        <taxon>Hypocreomycetidae</taxon>
        <taxon>Hypocreales</taxon>
        <taxon>Nectriaceae</taxon>
        <taxon>Fusarium</taxon>
    </lineage>
</organism>
<dbReference type="Gene3D" id="3.30.40.10">
    <property type="entry name" value="Zinc/RING finger domain, C3HC4 (zinc finger)"/>
    <property type="match status" value="1"/>
</dbReference>
<dbReference type="AlphaFoldDB" id="A0A0N0DAK2"/>
<dbReference type="EMBL" id="JXCE01001168">
    <property type="protein sequence ID" value="KPA35395.1"/>
    <property type="molecule type" value="Genomic_DNA"/>
</dbReference>
<dbReference type="GO" id="GO:0061630">
    <property type="term" value="F:ubiquitin protein ligase activity"/>
    <property type="evidence" value="ECO:0007669"/>
    <property type="project" value="UniProtKB-EC"/>
</dbReference>
<keyword evidence="4" id="KW-0479">Metal-binding</keyword>
<evidence type="ECO:0000256" key="2">
    <source>
        <dbReference type="ARBA" id="ARBA00012251"/>
    </source>
</evidence>
<dbReference type="Proteomes" id="UP000037904">
    <property type="component" value="Unassembled WGS sequence"/>
</dbReference>
<dbReference type="Gene3D" id="1.20.120.1750">
    <property type="match status" value="1"/>
</dbReference>
<keyword evidence="3" id="KW-0808">Transferase</keyword>
<evidence type="ECO:0000256" key="5">
    <source>
        <dbReference type="ARBA" id="ARBA00022737"/>
    </source>
</evidence>
<dbReference type="PANTHER" id="PTHR11685">
    <property type="entry name" value="RBR FAMILY RING FINGER AND IBR DOMAIN-CONTAINING"/>
    <property type="match status" value="1"/>
</dbReference>
<dbReference type="InterPro" id="IPR031127">
    <property type="entry name" value="E3_UB_ligase_RBR"/>
</dbReference>
<evidence type="ECO:0000313" key="12">
    <source>
        <dbReference type="Proteomes" id="UP000037904"/>
    </source>
</evidence>
<evidence type="ECO:0000256" key="9">
    <source>
        <dbReference type="SAM" id="Coils"/>
    </source>
</evidence>
<evidence type="ECO:0000256" key="1">
    <source>
        <dbReference type="ARBA" id="ARBA00001798"/>
    </source>
</evidence>
<dbReference type="InterPro" id="IPR002867">
    <property type="entry name" value="IBR_dom"/>
</dbReference>
<dbReference type="SMART" id="SM00647">
    <property type="entry name" value="IBR"/>
    <property type="match status" value="2"/>
</dbReference>
<evidence type="ECO:0000256" key="6">
    <source>
        <dbReference type="ARBA" id="ARBA00022771"/>
    </source>
</evidence>
<dbReference type="InterPro" id="IPR013083">
    <property type="entry name" value="Znf_RING/FYVE/PHD"/>
</dbReference>
<sequence length="688" mass="77734">MMTLRRVQSECCIVAQGRLKSSPDLDTKAYNTIFQRQAPDPLATSFHDIKHLLPDLNMHEKPMGEILVSCLEEAMQHIEALQSTIKNLLSAKESLESQLTTKLEDSVTLRQNICSLHQEFQKTLFEKRAMIKEMDRLRSQVAESGPSMFETSRRSIIISKLLSRSSLTDQLSDTKDEALYPNLGVMESDSGNLLDTVLSTVHAQTLINSFDDWFGEKSLDSVSLVQCTVCRKLKFEQPRSDGSKALVDEFTTALPKPVTCSNPVCSECYLKSVCLSLEALREDWWEISGPAVLISCPCGCSADIAIRNRGSLAPIIWYTEYRNPAPKLRIYDTIQGLVGALDSIVPPPTLESRKMAKSLHSHLISNGKMKSPFDLRFSEIHAPLKRPLQDANSKLVQMVDIDDAEGTLRVPILTRLFRLQGSPIQCSICTEDIRDCCIGSPDEWESVCAEYPGDWKWKILCFPHKLQGKCNHAIDFCTGCLQQYIISQLDQHGRSGCHLLSCPSLGCGRRLEYDEIKLYALQDTFSRYDEYLKLDVLSKLPSFRWCLAENCSYGQIHDLLLDNHVACEECGHEMCFEHQVNWHMGLTCEEYDSVKENGDPRFQDTRDWISTNTKQCPSCEVNTQKGNGCFHMTCTLCRHEFCWECLADWKDIMPGSGQYNQSAHMDGCYFRSSTQQPTDIVGSSVPGR</sequence>
<dbReference type="PROSITE" id="PS00518">
    <property type="entry name" value="ZF_RING_1"/>
    <property type="match status" value="1"/>
</dbReference>
<keyword evidence="12" id="KW-1185">Reference proteome</keyword>
<evidence type="ECO:0000313" key="11">
    <source>
        <dbReference type="EMBL" id="KPA35395.1"/>
    </source>
</evidence>
<keyword evidence="6" id="KW-0863">Zinc-finger</keyword>
<gene>
    <name evidence="11" type="ORF">FLAG1_11905</name>
</gene>
<protein>
    <recommendedName>
        <fullName evidence="2">RBR-type E3 ubiquitin transferase</fullName>
        <ecNumber evidence="2">2.3.2.31</ecNumber>
    </recommendedName>
</protein>
<dbReference type="GO" id="GO:0008270">
    <property type="term" value="F:zinc ion binding"/>
    <property type="evidence" value="ECO:0007669"/>
    <property type="project" value="UniProtKB-KW"/>
</dbReference>
<dbReference type="Pfam" id="PF22191">
    <property type="entry name" value="IBR_1"/>
    <property type="match status" value="1"/>
</dbReference>
<dbReference type="SUPFAM" id="SSF57850">
    <property type="entry name" value="RING/U-box"/>
    <property type="match status" value="3"/>
</dbReference>
<evidence type="ECO:0000256" key="7">
    <source>
        <dbReference type="ARBA" id="ARBA00022786"/>
    </source>
</evidence>
<accession>A0A0N0DAK2</accession>
<dbReference type="CDD" id="cd20335">
    <property type="entry name" value="BRcat_RBR"/>
    <property type="match status" value="1"/>
</dbReference>
<dbReference type="Pfam" id="PF01485">
    <property type="entry name" value="IBR"/>
    <property type="match status" value="1"/>
</dbReference>
<evidence type="ECO:0000256" key="8">
    <source>
        <dbReference type="ARBA" id="ARBA00022833"/>
    </source>
</evidence>
<dbReference type="EC" id="2.3.2.31" evidence="2"/>
<evidence type="ECO:0000259" key="10">
    <source>
        <dbReference type="PROSITE" id="PS51873"/>
    </source>
</evidence>
<evidence type="ECO:0000256" key="3">
    <source>
        <dbReference type="ARBA" id="ARBA00022679"/>
    </source>
</evidence>
<proteinExistence type="predicted"/>
<name>A0A0N0DAK2_FUSLA</name>
<keyword evidence="7" id="KW-0833">Ubl conjugation pathway</keyword>
<comment type="caution">
    <text evidence="11">The sequence shown here is derived from an EMBL/GenBank/DDBJ whole genome shotgun (WGS) entry which is preliminary data.</text>
</comment>
<keyword evidence="5" id="KW-0677">Repeat</keyword>
<feature type="coiled-coil region" evidence="9">
    <location>
        <begin position="71"/>
        <end position="105"/>
    </location>
</feature>
<reference evidence="11 12" key="1">
    <citation type="submission" date="2015-04" db="EMBL/GenBank/DDBJ databases">
        <title>The draft genome sequence of Fusarium langsethiae, a T-2/HT-2 mycotoxin producer.</title>
        <authorList>
            <person name="Lysoe E."/>
            <person name="Divon H.H."/>
            <person name="Terzi V."/>
            <person name="Orru L."/>
            <person name="Lamontanara A."/>
            <person name="Kolseth A.-K."/>
            <person name="Frandsen R.J."/>
            <person name="Nielsen K."/>
            <person name="Thrane U."/>
        </authorList>
    </citation>
    <scope>NUCLEOTIDE SEQUENCE [LARGE SCALE GENOMIC DNA]</scope>
    <source>
        <strain evidence="11 12">Fl201059</strain>
    </source>
</reference>
<dbReference type="GO" id="GO:0016567">
    <property type="term" value="P:protein ubiquitination"/>
    <property type="evidence" value="ECO:0007669"/>
    <property type="project" value="InterPro"/>
</dbReference>
<keyword evidence="8" id="KW-0862">Zinc</keyword>